<dbReference type="RefSeq" id="WP_017059212.1">
    <property type="nucleotide sequence ID" value="NZ_AP025460.1"/>
</dbReference>
<accession>A0A1C3IX91</accession>
<reference evidence="2" key="1">
    <citation type="submission" date="2016-06" db="EMBL/GenBank/DDBJ databases">
        <authorList>
            <person name="Rodrigo-Torres Lidia"/>
            <person name="Arahal R.David."/>
        </authorList>
    </citation>
    <scope>NUCLEOTIDE SEQUENCE [LARGE SCALE GENOMIC DNA]</scope>
    <source>
        <strain evidence="2">CECT 7223</strain>
    </source>
</reference>
<dbReference type="EMBL" id="FLQP01000043">
    <property type="protein sequence ID" value="SBS66026.1"/>
    <property type="molecule type" value="Genomic_DNA"/>
</dbReference>
<dbReference type="GeneID" id="89593428"/>
<organism evidence="1 2">
    <name type="scientific">Vibrio atlanticus</name>
    <dbReference type="NCBI Taxonomy" id="693153"/>
    <lineage>
        <taxon>Bacteria</taxon>
        <taxon>Pseudomonadati</taxon>
        <taxon>Pseudomonadota</taxon>
        <taxon>Gammaproteobacteria</taxon>
        <taxon>Vibrionales</taxon>
        <taxon>Vibrionaceae</taxon>
        <taxon>Vibrio</taxon>
    </lineage>
</organism>
<dbReference type="AlphaFoldDB" id="A0A1C3IX91"/>
<proteinExistence type="predicted"/>
<evidence type="ECO:0000313" key="1">
    <source>
        <dbReference type="EMBL" id="SBS66026.1"/>
    </source>
</evidence>
<sequence length="53" mass="5917">MRTVYTTEGNINAKKQKEAYPKLALCDKCVGDYVVIEQGERTYKPCAKCGADD</sequence>
<protein>
    <submittedName>
        <fullName evidence="1">Uncharacterized protein</fullName>
    </submittedName>
</protein>
<evidence type="ECO:0000313" key="2">
    <source>
        <dbReference type="Proteomes" id="UP000092876"/>
    </source>
</evidence>
<name>A0A1C3IX91_9VIBR</name>
<dbReference type="Proteomes" id="UP000092876">
    <property type="component" value="Unassembled WGS sequence"/>
</dbReference>
<gene>
    <name evidence="1" type="ORF">VAT7223_03006</name>
</gene>